<accession>A0A0G3X7D2</accession>
<evidence type="ECO:0000313" key="2">
    <source>
        <dbReference type="EMBL" id="AKM07067.1"/>
    </source>
</evidence>
<feature type="domain" description="Nudix hydrolase" evidence="1">
    <location>
        <begin position="5"/>
        <end position="74"/>
    </location>
</feature>
<dbReference type="EMBL" id="CP011805">
    <property type="protein sequence ID" value="AKM07067.1"/>
    <property type="molecule type" value="Genomic_DNA"/>
</dbReference>
<evidence type="ECO:0000259" key="1">
    <source>
        <dbReference type="Pfam" id="PF00293"/>
    </source>
</evidence>
<gene>
    <name evidence="2" type="ORF">AM2010_991</name>
</gene>
<dbReference type="InterPro" id="IPR015797">
    <property type="entry name" value="NUDIX_hydrolase-like_dom_sf"/>
</dbReference>
<name>A0A0G3X7D2_9SPHN</name>
<protein>
    <submittedName>
        <fullName evidence="2">Mutator mutT protein, hypothetical</fullName>
    </submittedName>
</protein>
<dbReference type="InterPro" id="IPR000086">
    <property type="entry name" value="NUDIX_hydrolase_dom"/>
</dbReference>
<evidence type="ECO:0000313" key="3">
    <source>
        <dbReference type="Proteomes" id="UP000037643"/>
    </source>
</evidence>
<dbReference type="Gene3D" id="3.90.79.10">
    <property type="entry name" value="Nucleoside Triphosphate Pyrophosphohydrolase"/>
    <property type="match status" value="1"/>
</dbReference>
<dbReference type="AlphaFoldDB" id="A0A0G3X7D2"/>
<dbReference type="PATRIC" id="fig|543877.4.peg.1002"/>
<dbReference type="Proteomes" id="UP000037643">
    <property type="component" value="Chromosome"/>
</dbReference>
<dbReference type="SUPFAM" id="SSF55811">
    <property type="entry name" value="Nudix"/>
    <property type="match status" value="1"/>
</dbReference>
<keyword evidence="3" id="KW-1185">Reference proteome</keyword>
<sequence length="96" mass="10699">MPDFALEREIREEIGIAIDRAHLDPSHFAQTAPADGRPGIVILLYTASRWEGTPQSLEGGEVGWWTPDEIGALNKPPLDVTLCESLFSQRFEDPPR</sequence>
<dbReference type="Pfam" id="PF00293">
    <property type="entry name" value="NUDIX"/>
    <property type="match status" value="1"/>
</dbReference>
<proteinExistence type="predicted"/>
<reference evidence="2 3" key="1">
    <citation type="submission" date="2015-06" db="EMBL/GenBank/DDBJ databases">
        <authorList>
            <person name="Kim K.M."/>
        </authorList>
    </citation>
    <scope>NUCLEOTIDE SEQUENCE [LARGE SCALE GENOMIC DNA]</scope>
    <source>
        <strain evidence="2 3">KCTC 22370</strain>
    </source>
</reference>
<dbReference type="STRING" id="543877.AM2010_991"/>
<dbReference type="GO" id="GO:0003824">
    <property type="term" value="F:catalytic activity"/>
    <property type="evidence" value="ECO:0007669"/>
    <property type="project" value="UniProtKB-ARBA"/>
</dbReference>
<organism evidence="2 3">
    <name type="scientific">Pelagerythrobacter marensis</name>
    <dbReference type="NCBI Taxonomy" id="543877"/>
    <lineage>
        <taxon>Bacteria</taxon>
        <taxon>Pseudomonadati</taxon>
        <taxon>Pseudomonadota</taxon>
        <taxon>Alphaproteobacteria</taxon>
        <taxon>Sphingomonadales</taxon>
        <taxon>Erythrobacteraceae</taxon>
        <taxon>Pelagerythrobacter</taxon>
    </lineage>
</organism>
<dbReference type="KEGG" id="amx:AM2010_991"/>